<dbReference type="EMBL" id="PVEO01000004">
    <property type="protein sequence ID" value="PQV48876.1"/>
    <property type="molecule type" value="Genomic_DNA"/>
</dbReference>
<dbReference type="NCBIfam" id="TIGR04183">
    <property type="entry name" value="Por_Secre_tail"/>
    <property type="match status" value="1"/>
</dbReference>
<proteinExistence type="predicted"/>
<dbReference type="RefSeq" id="WP_105473501.1">
    <property type="nucleotide sequence ID" value="NZ_PVEO01000004.1"/>
</dbReference>
<sequence>MKKTLLFTFLLAVQFMSAQYYINEVMASPPGTDDPFEFIELRGPAGGTFPSGTYFVNIEGDGSSDLGDVDEFIDLSGVTIGANGYVIIVTTGHPYTIDTDATVLTDVYDNNFEDQSHTFMLVNGTVTSGSDVDEDDDGILDSHPDDTDQASTVDWTIYDSVSIVEADDVASEIEAGYGNIIFVEDYDDTPLPNNFRLNSSATIVNTGTQASYVARQGTSTGYAIATDWVCTSLLSASVPPAWEFSGNSANSIPNAFEDYVLGSGYGSENVTAASLSNDIFSVSSFKIYPNPANTSITIKSSDVKIESVEVFNMLGKNILKSRLVDDKLNVSELASGVYMLRISSTNASTTRRIVIN</sequence>
<keyword evidence="1 2" id="KW-0732">Signal</keyword>
<gene>
    <name evidence="4" type="ORF">CLV33_10481</name>
</gene>
<reference evidence="4 5" key="1">
    <citation type="submission" date="2018-02" db="EMBL/GenBank/DDBJ databases">
        <title>Genomic Encyclopedia of Archaeal and Bacterial Type Strains, Phase II (KMG-II): from individual species to whole genera.</title>
        <authorList>
            <person name="Goeker M."/>
        </authorList>
    </citation>
    <scope>NUCLEOTIDE SEQUENCE [LARGE SCALE GENOMIC DNA]</scope>
    <source>
        <strain evidence="4 5">DSM 21165</strain>
    </source>
</reference>
<evidence type="ECO:0000259" key="3">
    <source>
        <dbReference type="Pfam" id="PF18962"/>
    </source>
</evidence>
<dbReference type="Pfam" id="PF18962">
    <property type="entry name" value="Por_Secre_tail"/>
    <property type="match status" value="1"/>
</dbReference>
<comment type="caution">
    <text evidence="4">The sequence shown here is derived from an EMBL/GenBank/DDBJ whole genome shotgun (WGS) entry which is preliminary data.</text>
</comment>
<evidence type="ECO:0000313" key="4">
    <source>
        <dbReference type="EMBL" id="PQV48876.1"/>
    </source>
</evidence>
<evidence type="ECO:0000256" key="1">
    <source>
        <dbReference type="ARBA" id="ARBA00022729"/>
    </source>
</evidence>
<organism evidence="4 5">
    <name type="scientific">Jejuia pallidilutea</name>
    <dbReference type="NCBI Taxonomy" id="504487"/>
    <lineage>
        <taxon>Bacteria</taxon>
        <taxon>Pseudomonadati</taxon>
        <taxon>Bacteroidota</taxon>
        <taxon>Flavobacteriia</taxon>
        <taxon>Flavobacteriales</taxon>
        <taxon>Flavobacteriaceae</taxon>
        <taxon>Jejuia</taxon>
    </lineage>
</organism>
<accession>A0A362X051</accession>
<dbReference type="InterPro" id="IPR026444">
    <property type="entry name" value="Secre_tail"/>
</dbReference>
<feature type="domain" description="Secretion system C-terminal sorting" evidence="3">
    <location>
        <begin position="287"/>
        <end position="355"/>
    </location>
</feature>
<name>A0A362X051_9FLAO</name>
<evidence type="ECO:0000313" key="5">
    <source>
        <dbReference type="Proteomes" id="UP000251545"/>
    </source>
</evidence>
<dbReference type="AlphaFoldDB" id="A0A362X051"/>
<dbReference type="Proteomes" id="UP000251545">
    <property type="component" value="Unassembled WGS sequence"/>
</dbReference>
<protein>
    <submittedName>
        <fullName evidence="4">Putative secreted protein (Por secretion system target)</fullName>
    </submittedName>
</protein>
<feature type="chain" id="PRO_5016661800" evidence="2">
    <location>
        <begin position="21"/>
        <end position="356"/>
    </location>
</feature>
<evidence type="ECO:0000256" key="2">
    <source>
        <dbReference type="SAM" id="SignalP"/>
    </source>
</evidence>
<feature type="signal peptide" evidence="2">
    <location>
        <begin position="1"/>
        <end position="20"/>
    </location>
</feature>